<keyword evidence="11" id="KW-1185">Reference proteome</keyword>
<feature type="transmembrane region" description="Helical" evidence="8">
    <location>
        <begin position="316"/>
        <end position="333"/>
    </location>
</feature>
<dbReference type="EMBL" id="FP929003">
    <property type="protein sequence ID" value="CBK43584.1"/>
    <property type="molecule type" value="Genomic_DNA"/>
</dbReference>
<feature type="transmembrane region" description="Helical" evidence="8">
    <location>
        <begin position="155"/>
        <end position="174"/>
    </location>
</feature>
<keyword evidence="7 8" id="KW-0472">Membrane</keyword>
<keyword evidence="2" id="KW-1003">Cell membrane</keyword>
<feature type="transmembrane region" description="Helical" evidence="8">
    <location>
        <begin position="180"/>
        <end position="211"/>
    </location>
</feature>
<evidence type="ECO:0000259" key="9">
    <source>
        <dbReference type="Pfam" id="PF13231"/>
    </source>
</evidence>
<organism evidence="10 11">
    <name type="scientific">Nitrospira defluvii</name>
    <dbReference type="NCBI Taxonomy" id="330214"/>
    <lineage>
        <taxon>Bacteria</taxon>
        <taxon>Pseudomonadati</taxon>
        <taxon>Nitrospirota</taxon>
        <taxon>Nitrospiria</taxon>
        <taxon>Nitrospirales</taxon>
        <taxon>Nitrospiraceae</taxon>
        <taxon>Nitrospira</taxon>
    </lineage>
</organism>
<evidence type="ECO:0000256" key="6">
    <source>
        <dbReference type="ARBA" id="ARBA00022989"/>
    </source>
</evidence>
<dbReference type="GO" id="GO:0005886">
    <property type="term" value="C:plasma membrane"/>
    <property type="evidence" value="ECO:0007669"/>
    <property type="project" value="UniProtKB-SubCell"/>
</dbReference>
<keyword evidence="4 10" id="KW-0808">Transferase</keyword>
<accession>D8PJL0</accession>
<gene>
    <name evidence="10" type="ORF">NIDE3913</name>
</gene>
<evidence type="ECO:0000256" key="4">
    <source>
        <dbReference type="ARBA" id="ARBA00022679"/>
    </source>
</evidence>
<proteinExistence type="predicted"/>
<feature type="transmembrane region" description="Helical" evidence="8">
    <location>
        <begin position="398"/>
        <end position="424"/>
    </location>
</feature>
<feature type="transmembrane region" description="Helical" evidence="8">
    <location>
        <begin position="371"/>
        <end position="392"/>
    </location>
</feature>
<dbReference type="Pfam" id="PF13231">
    <property type="entry name" value="PMT_2"/>
    <property type="match status" value="1"/>
</dbReference>
<feature type="transmembrane region" description="Helical" evidence="8">
    <location>
        <begin position="223"/>
        <end position="242"/>
    </location>
</feature>
<keyword evidence="3" id="KW-0328">Glycosyltransferase</keyword>
<dbReference type="PANTHER" id="PTHR33908">
    <property type="entry name" value="MANNOSYLTRANSFERASE YKCB-RELATED"/>
    <property type="match status" value="1"/>
</dbReference>
<keyword evidence="5 8" id="KW-0812">Transmembrane</keyword>
<dbReference type="eggNOG" id="COG1807">
    <property type="taxonomic scope" value="Bacteria"/>
</dbReference>
<feature type="transmembrane region" description="Helical" evidence="8">
    <location>
        <begin position="132"/>
        <end position="148"/>
    </location>
</feature>
<evidence type="ECO:0000256" key="1">
    <source>
        <dbReference type="ARBA" id="ARBA00004651"/>
    </source>
</evidence>
<evidence type="ECO:0000256" key="2">
    <source>
        <dbReference type="ARBA" id="ARBA00022475"/>
    </source>
</evidence>
<dbReference type="InterPro" id="IPR050297">
    <property type="entry name" value="LipidA_mod_glycosyltrf_83"/>
</dbReference>
<evidence type="ECO:0000256" key="5">
    <source>
        <dbReference type="ARBA" id="ARBA00022692"/>
    </source>
</evidence>
<sequence>MLVEQVMNQERADEGPQSNAAIRRYVEIALLALVGGWAYFANLHLSLLEGSEGLYAGIAGEMGRRREFFDLTYHDVPYFNKPPLFFWLLNLSTSIWGDHEIALRLPGSLAAVGTIILTYVLGVRLVSPAAGFWAALVVATSHVFLWYGRRVLFDSTLTFLVTLALFAWIHVQLLGRSSRWYLLAFISMALGAMLKEMHGFFLPLLVMALYAAIQRDTRMLKDGYFWAGLALAVALMAGYAQMLGPGYQHHFRIGKAIESTWNTGFIGKPGPATDGHPLYWYLGMMWADFFPWCAVLPSALLLLWAQRPFRAHSTELLLLVWVLGLFTAFSLATLKREPYLTTVVPGIGLMIGYYYHRVFASAEASASITPLLRMLLGVLAVTFAAGMFFGAAPLRRRWLVSTAVVSPMFIVTIVSLAGALLYAVVRSRVRFALTMVGVLAIAYMVLVVNYVFPAIDQAASPRKAVEEIKTLALGTQPALFMYIPGWPKNEDALYYLKRDNVVPDLPSQDAVREAVRKHGAIRVVTEEQHAAALQAQAGLVVGTLQEFRQPGRKHLFLLSVQERTSPPVL</sequence>
<dbReference type="KEGG" id="nde:NIDE3913"/>
<reference evidence="10 11" key="1">
    <citation type="journal article" date="2010" name="Proc. Natl. Acad. Sci. U.S.A.">
        <title>A Nitrospira metagenome illuminates the physiology and evolution of globally important nitrite-oxidizing bacteria.</title>
        <authorList>
            <person name="Lucker S."/>
            <person name="Wagner M."/>
            <person name="Maixner F."/>
            <person name="Pelletier E."/>
            <person name="Koch H."/>
            <person name="Vacherie B."/>
            <person name="Rattei T."/>
            <person name="Sinninghe Damste J."/>
            <person name="Spieck E."/>
            <person name="Le Paslier D."/>
            <person name="Daims H."/>
        </authorList>
    </citation>
    <scope>NUCLEOTIDE SEQUENCE [LARGE SCALE GENOMIC DNA]</scope>
</reference>
<keyword evidence="6 8" id="KW-1133">Transmembrane helix</keyword>
<dbReference type="PANTHER" id="PTHR33908:SF11">
    <property type="entry name" value="MEMBRANE PROTEIN"/>
    <property type="match status" value="1"/>
</dbReference>
<comment type="subcellular location">
    <subcellularLocation>
        <location evidence="1">Cell membrane</location>
        <topology evidence="1">Multi-pass membrane protein</topology>
    </subcellularLocation>
</comment>
<protein>
    <submittedName>
        <fullName evidence="10">Putative Glycosyl transferase, family 39</fullName>
    </submittedName>
</protein>
<dbReference type="AlphaFoldDB" id="D8PJL0"/>
<dbReference type="InterPro" id="IPR038731">
    <property type="entry name" value="RgtA/B/C-like"/>
</dbReference>
<name>D8PJL0_9BACT</name>
<feature type="transmembrane region" description="Helical" evidence="8">
    <location>
        <begin position="109"/>
        <end position="126"/>
    </location>
</feature>
<dbReference type="CAZy" id="GT83">
    <property type="family name" value="Glycosyltransferase Family 83"/>
</dbReference>
<evidence type="ECO:0000256" key="3">
    <source>
        <dbReference type="ARBA" id="ARBA00022676"/>
    </source>
</evidence>
<feature type="transmembrane region" description="Helical" evidence="8">
    <location>
        <begin position="339"/>
        <end position="359"/>
    </location>
</feature>
<dbReference type="GO" id="GO:0016763">
    <property type="term" value="F:pentosyltransferase activity"/>
    <property type="evidence" value="ECO:0007669"/>
    <property type="project" value="TreeGrafter"/>
</dbReference>
<dbReference type="Proteomes" id="UP000001660">
    <property type="component" value="Chromosome"/>
</dbReference>
<evidence type="ECO:0000313" key="10">
    <source>
        <dbReference type="EMBL" id="CBK43584.1"/>
    </source>
</evidence>
<evidence type="ECO:0000256" key="7">
    <source>
        <dbReference type="ARBA" id="ARBA00023136"/>
    </source>
</evidence>
<evidence type="ECO:0000313" key="11">
    <source>
        <dbReference type="Proteomes" id="UP000001660"/>
    </source>
</evidence>
<dbReference type="STRING" id="330214.NIDE3913"/>
<feature type="transmembrane region" description="Helical" evidence="8">
    <location>
        <begin position="431"/>
        <end position="452"/>
    </location>
</feature>
<dbReference type="GO" id="GO:0009103">
    <property type="term" value="P:lipopolysaccharide biosynthetic process"/>
    <property type="evidence" value="ECO:0007669"/>
    <property type="project" value="UniProtKB-ARBA"/>
</dbReference>
<feature type="transmembrane region" description="Helical" evidence="8">
    <location>
        <begin position="278"/>
        <end position="304"/>
    </location>
</feature>
<evidence type="ECO:0000256" key="8">
    <source>
        <dbReference type="SAM" id="Phobius"/>
    </source>
</evidence>
<feature type="domain" description="Glycosyltransferase RgtA/B/C/D-like" evidence="9">
    <location>
        <begin position="80"/>
        <end position="237"/>
    </location>
</feature>
<dbReference type="HOGENOM" id="CLU_478746_0_0_0"/>